<accession>A0A6I6K4W9</accession>
<evidence type="ECO:0000256" key="2">
    <source>
        <dbReference type="ARBA" id="ARBA00006275"/>
    </source>
</evidence>
<dbReference type="InterPro" id="IPR012944">
    <property type="entry name" value="SusD_RagB_dom"/>
</dbReference>
<evidence type="ECO:0000256" key="6">
    <source>
        <dbReference type="PROSITE-ProRule" id="PRU00339"/>
    </source>
</evidence>
<dbReference type="Gene3D" id="1.25.40.390">
    <property type="match status" value="1"/>
</dbReference>
<dbReference type="InterPro" id="IPR019734">
    <property type="entry name" value="TPR_rpt"/>
</dbReference>
<keyword evidence="5" id="KW-0998">Cell outer membrane</keyword>
<gene>
    <name evidence="10" type="ORF">GM418_24220</name>
</gene>
<dbReference type="RefSeq" id="WP_158869781.1">
    <property type="nucleotide sequence ID" value="NZ_CP046401.1"/>
</dbReference>
<dbReference type="CDD" id="cd08977">
    <property type="entry name" value="SusD"/>
    <property type="match status" value="1"/>
</dbReference>
<feature type="signal peptide" evidence="7">
    <location>
        <begin position="1"/>
        <end position="19"/>
    </location>
</feature>
<organism evidence="10 11">
    <name type="scientific">Maribellus comscasis</name>
    <dbReference type="NCBI Taxonomy" id="2681766"/>
    <lineage>
        <taxon>Bacteria</taxon>
        <taxon>Pseudomonadati</taxon>
        <taxon>Bacteroidota</taxon>
        <taxon>Bacteroidia</taxon>
        <taxon>Marinilabiliales</taxon>
        <taxon>Prolixibacteraceae</taxon>
        <taxon>Maribellus</taxon>
    </lineage>
</organism>
<keyword evidence="11" id="KW-1185">Reference proteome</keyword>
<dbReference type="Pfam" id="PF14322">
    <property type="entry name" value="SusD-like_3"/>
    <property type="match status" value="1"/>
</dbReference>
<dbReference type="AlphaFoldDB" id="A0A6I6K4W9"/>
<feature type="domain" description="RagB/SusD" evidence="8">
    <location>
        <begin position="335"/>
        <end position="507"/>
    </location>
</feature>
<evidence type="ECO:0000256" key="7">
    <source>
        <dbReference type="SAM" id="SignalP"/>
    </source>
</evidence>
<evidence type="ECO:0000256" key="3">
    <source>
        <dbReference type="ARBA" id="ARBA00022729"/>
    </source>
</evidence>
<reference evidence="10 11" key="1">
    <citation type="submission" date="2019-11" db="EMBL/GenBank/DDBJ databases">
        <authorList>
            <person name="Zheng R.K."/>
            <person name="Sun C.M."/>
        </authorList>
    </citation>
    <scope>NUCLEOTIDE SEQUENCE [LARGE SCALE GENOMIC DNA]</scope>
    <source>
        <strain evidence="10 11">WC007</strain>
    </source>
</reference>
<protein>
    <submittedName>
        <fullName evidence="10">RagB/SusD family nutrient uptake outer membrane protein</fullName>
    </submittedName>
</protein>
<comment type="similarity">
    <text evidence="2">Belongs to the SusD family.</text>
</comment>
<evidence type="ECO:0000256" key="1">
    <source>
        <dbReference type="ARBA" id="ARBA00004442"/>
    </source>
</evidence>
<dbReference type="SUPFAM" id="SSF48452">
    <property type="entry name" value="TPR-like"/>
    <property type="match status" value="1"/>
</dbReference>
<feature type="chain" id="PRO_5026011936" evidence="7">
    <location>
        <begin position="20"/>
        <end position="507"/>
    </location>
</feature>
<name>A0A6I6K4W9_9BACT</name>
<keyword evidence="3 7" id="KW-0732">Signal</keyword>
<evidence type="ECO:0000259" key="8">
    <source>
        <dbReference type="Pfam" id="PF07980"/>
    </source>
</evidence>
<evidence type="ECO:0000256" key="4">
    <source>
        <dbReference type="ARBA" id="ARBA00023136"/>
    </source>
</evidence>
<evidence type="ECO:0000313" key="11">
    <source>
        <dbReference type="Proteomes" id="UP000428260"/>
    </source>
</evidence>
<feature type="domain" description="SusD-like N-terminal" evidence="9">
    <location>
        <begin position="41"/>
        <end position="221"/>
    </location>
</feature>
<dbReference type="Proteomes" id="UP000428260">
    <property type="component" value="Chromosome"/>
</dbReference>
<evidence type="ECO:0000313" key="10">
    <source>
        <dbReference type="EMBL" id="QGY46653.1"/>
    </source>
</evidence>
<keyword evidence="6" id="KW-0802">TPR repeat</keyword>
<comment type="subcellular location">
    <subcellularLocation>
        <location evidence="1">Cell outer membrane</location>
    </subcellularLocation>
</comment>
<dbReference type="InterPro" id="IPR011990">
    <property type="entry name" value="TPR-like_helical_dom_sf"/>
</dbReference>
<dbReference type="Pfam" id="PF07980">
    <property type="entry name" value="SusD_RagB"/>
    <property type="match status" value="1"/>
</dbReference>
<sequence length="507" mass="57326">MKKYIIILIIALLFHTSCSDSFFEKYPTDSMTVENYMKDTDEIQTVLNAAYSSMTGTFANSIVYIGDLPTDNAYDFKLNNSSNHIALHESTVDSQNGILSDLWYASYQIINRCCLVIDNMETVTATDEVYNQLVGEAKFLRAYTYYVMVRVWGDVPLVLEDITDYMAVFEYARTPVEQVYTRIIEDLKDAETKLPDFYESNNDKGKASATAAQAILGDVYLTRGDYSNAKTYFEKVIAKEGSNLGLLDNYASIFDANNANNKEIIFAVQYANNQSPSMGNYLGSAALGNIQGIPIDPDGSGSQIYGVNILMMTHELEAKFIEDDNRRTVVYTDLISPDYSCTIPMTLKYFDYQNVTDGISGQPDSGCETIISRYADIILKYAECLNELSNYTEAIGQIRRIRERAGLTTDIDANYESIFSAIEDERQLELCMEGHRWFDLLRTERTKTVVDAFYNRENEVVLPTTISIYQYGDPNSPLSVSDHELLFPLPYDQIELNPDVLIQNPGY</sequence>
<dbReference type="InterPro" id="IPR033985">
    <property type="entry name" value="SusD-like_N"/>
</dbReference>
<dbReference type="PROSITE" id="PS50005">
    <property type="entry name" value="TPR"/>
    <property type="match status" value="1"/>
</dbReference>
<dbReference type="EMBL" id="CP046401">
    <property type="protein sequence ID" value="QGY46653.1"/>
    <property type="molecule type" value="Genomic_DNA"/>
</dbReference>
<evidence type="ECO:0000256" key="5">
    <source>
        <dbReference type="ARBA" id="ARBA00023237"/>
    </source>
</evidence>
<evidence type="ECO:0000259" key="9">
    <source>
        <dbReference type="Pfam" id="PF14322"/>
    </source>
</evidence>
<keyword evidence="4" id="KW-0472">Membrane</keyword>
<dbReference type="KEGG" id="mcos:GM418_24220"/>
<proteinExistence type="inferred from homology"/>
<feature type="repeat" description="TPR" evidence="6">
    <location>
        <begin position="210"/>
        <end position="243"/>
    </location>
</feature>
<dbReference type="GO" id="GO:0009279">
    <property type="term" value="C:cell outer membrane"/>
    <property type="evidence" value="ECO:0007669"/>
    <property type="project" value="UniProtKB-SubCell"/>
</dbReference>